<evidence type="ECO:0000256" key="1">
    <source>
        <dbReference type="SAM" id="MobiDB-lite"/>
    </source>
</evidence>
<accession>A0ABP6U402</accession>
<feature type="compositionally biased region" description="Low complexity" evidence="1">
    <location>
        <begin position="43"/>
        <end position="62"/>
    </location>
</feature>
<organism evidence="2 3">
    <name type="scientific">Streptomyces prasinosporus</name>
    <dbReference type="NCBI Taxonomy" id="68256"/>
    <lineage>
        <taxon>Bacteria</taxon>
        <taxon>Bacillati</taxon>
        <taxon>Actinomycetota</taxon>
        <taxon>Actinomycetes</taxon>
        <taxon>Kitasatosporales</taxon>
        <taxon>Streptomycetaceae</taxon>
        <taxon>Streptomyces</taxon>
        <taxon>Streptomyces albogriseolus group</taxon>
    </lineage>
</organism>
<gene>
    <name evidence="2" type="ORF">GCM10019016_095070</name>
</gene>
<feature type="compositionally biased region" description="Low complexity" evidence="1">
    <location>
        <begin position="15"/>
        <end position="29"/>
    </location>
</feature>
<keyword evidence="3" id="KW-1185">Reference proteome</keyword>
<reference evidence="3" key="1">
    <citation type="journal article" date="2019" name="Int. J. Syst. Evol. Microbiol.">
        <title>The Global Catalogue of Microorganisms (GCM) 10K type strain sequencing project: providing services to taxonomists for standard genome sequencing and annotation.</title>
        <authorList>
            <consortium name="The Broad Institute Genomics Platform"/>
            <consortium name="The Broad Institute Genome Sequencing Center for Infectious Disease"/>
            <person name="Wu L."/>
            <person name="Ma J."/>
        </authorList>
    </citation>
    <scope>NUCLEOTIDE SEQUENCE [LARGE SCALE GENOMIC DNA]</scope>
    <source>
        <strain evidence="3">JCM 4816</strain>
    </source>
</reference>
<name>A0ABP6U402_9ACTN</name>
<feature type="region of interest" description="Disordered" evidence="1">
    <location>
        <begin position="15"/>
        <end position="80"/>
    </location>
</feature>
<protein>
    <submittedName>
        <fullName evidence="2">Uncharacterized protein</fullName>
    </submittedName>
</protein>
<evidence type="ECO:0000313" key="3">
    <source>
        <dbReference type="Proteomes" id="UP001501455"/>
    </source>
</evidence>
<dbReference type="Proteomes" id="UP001501455">
    <property type="component" value="Unassembled WGS sequence"/>
</dbReference>
<proteinExistence type="predicted"/>
<evidence type="ECO:0000313" key="2">
    <source>
        <dbReference type="EMBL" id="GAA3502398.1"/>
    </source>
</evidence>
<sequence length="80" mass="7512">MATVMSMDTVMGTADRGAADAATSSGCVPPSVPSGPEGREDPAAPGVPASATAAPGAAEGAADPGGGRGAVTSARRSWPC</sequence>
<dbReference type="EMBL" id="BAAAXF010000069">
    <property type="protein sequence ID" value="GAA3502398.1"/>
    <property type="molecule type" value="Genomic_DNA"/>
</dbReference>
<comment type="caution">
    <text evidence="2">The sequence shown here is derived from an EMBL/GenBank/DDBJ whole genome shotgun (WGS) entry which is preliminary data.</text>
</comment>